<accession>A0A369WU94</accession>
<keyword evidence="9" id="KW-1185">Reference proteome</keyword>
<organism evidence="8 9">
    <name type="scientific">Motiliproteus coralliicola</name>
    <dbReference type="NCBI Taxonomy" id="2283196"/>
    <lineage>
        <taxon>Bacteria</taxon>
        <taxon>Pseudomonadati</taxon>
        <taxon>Pseudomonadota</taxon>
        <taxon>Gammaproteobacteria</taxon>
        <taxon>Oceanospirillales</taxon>
        <taxon>Oceanospirillaceae</taxon>
        <taxon>Motiliproteus</taxon>
    </lineage>
</organism>
<feature type="transmembrane region" description="Helical" evidence="7">
    <location>
        <begin position="75"/>
        <end position="96"/>
    </location>
</feature>
<evidence type="ECO:0000256" key="3">
    <source>
        <dbReference type="ARBA" id="ARBA00022475"/>
    </source>
</evidence>
<protein>
    <submittedName>
        <fullName evidence="8">BAX inhibitor (BI)-1/YccA family protein</fullName>
    </submittedName>
</protein>
<feature type="transmembrane region" description="Helical" evidence="7">
    <location>
        <begin position="140"/>
        <end position="161"/>
    </location>
</feature>
<keyword evidence="6 7" id="KW-0472">Membrane</keyword>
<reference evidence="8 9" key="1">
    <citation type="submission" date="2018-07" db="EMBL/GenBank/DDBJ databases">
        <title>Motiliproteus coralliicola sp. nov., a bacterium isolated from Coral.</title>
        <authorList>
            <person name="Wang G."/>
        </authorList>
    </citation>
    <scope>NUCLEOTIDE SEQUENCE [LARGE SCALE GENOMIC DNA]</scope>
    <source>
        <strain evidence="8 9">C34</strain>
    </source>
</reference>
<evidence type="ECO:0000256" key="7">
    <source>
        <dbReference type="RuleBase" id="RU004379"/>
    </source>
</evidence>
<dbReference type="AlphaFoldDB" id="A0A369WU94"/>
<proteinExistence type="inferred from homology"/>
<dbReference type="PANTHER" id="PTHR23291">
    <property type="entry name" value="BAX INHIBITOR-RELATED"/>
    <property type="match status" value="1"/>
</dbReference>
<evidence type="ECO:0000313" key="9">
    <source>
        <dbReference type="Proteomes" id="UP000253769"/>
    </source>
</evidence>
<dbReference type="OrthoDB" id="9813298at2"/>
<comment type="caution">
    <text evidence="8">The sequence shown here is derived from an EMBL/GenBank/DDBJ whole genome shotgun (WGS) entry which is preliminary data.</text>
</comment>
<dbReference type="EMBL" id="QQOH01000001">
    <property type="protein sequence ID" value="RDE24703.1"/>
    <property type="molecule type" value="Genomic_DNA"/>
</dbReference>
<dbReference type="InterPro" id="IPR006214">
    <property type="entry name" value="Bax_inhibitor_1-related"/>
</dbReference>
<keyword evidence="3" id="KW-1003">Cell membrane</keyword>
<evidence type="ECO:0000256" key="1">
    <source>
        <dbReference type="ARBA" id="ARBA00004651"/>
    </source>
</evidence>
<sequence length="228" mass="24160">MNMTDTTVARSEQSILATNKLIRNTYLLLAMTLVFSAVMAAVSMIVNPPSIVSMVCLIGSIVITWFVLPKVQNSAAALPVTFLFTGMLGFALGPILNAYLGLPNGGELIMTAMGITAITFLGLSGYVLTTRKDFSFMGGFLAAGMMVVILSIIAMLVLPMFGVDVSAMNLALSAVIVLLMCGIILYDTSNIVNGVYTNYVMAAAGLYLAIFNLFINLLQLLGIMGGDD</sequence>
<feature type="transmembrane region" description="Helical" evidence="7">
    <location>
        <begin position="167"/>
        <end position="186"/>
    </location>
</feature>
<name>A0A369WU94_9GAMM</name>
<comment type="subcellular location">
    <subcellularLocation>
        <location evidence="1">Cell membrane</location>
        <topology evidence="1">Multi-pass membrane protein</topology>
    </subcellularLocation>
</comment>
<evidence type="ECO:0000313" key="8">
    <source>
        <dbReference type="EMBL" id="RDE24703.1"/>
    </source>
</evidence>
<keyword evidence="4 7" id="KW-0812">Transmembrane</keyword>
<evidence type="ECO:0000256" key="6">
    <source>
        <dbReference type="ARBA" id="ARBA00023136"/>
    </source>
</evidence>
<evidence type="ECO:0000256" key="4">
    <source>
        <dbReference type="ARBA" id="ARBA00022692"/>
    </source>
</evidence>
<evidence type="ECO:0000256" key="5">
    <source>
        <dbReference type="ARBA" id="ARBA00022989"/>
    </source>
</evidence>
<feature type="transmembrane region" description="Helical" evidence="7">
    <location>
        <begin position="108"/>
        <end position="128"/>
    </location>
</feature>
<keyword evidence="5 7" id="KW-1133">Transmembrane helix</keyword>
<dbReference type="PANTHER" id="PTHR23291:SF115">
    <property type="entry name" value="MODULATOR OF FTSH PROTEASE YCCA"/>
    <property type="match status" value="1"/>
</dbReference>
<evidence type="ECO:0000256" key="2">
    <source>
        <dbReference type="ARBA" id="ARBA00010350"/>
    </source>
</evidence>
<dbReference type="Pfam" id="PF01027">
    <property type="entry name" value="Bax1-I"/>
    <property type="match status" value="1"/>
</dbReference>
<feature type="transmembrane region" description="Helical" evidence="7">
    <location>
        <begin position="26"/>
        <end position="45"/>
    </location>
</feature>
<comment type="similarity">
    <text evidence="2 7">Belongs to the BI1 family.</text>
</comment>
<feature type="transmembrane region" description="Helical" evidence="7">
    <location>
        <begin position="51"/>
        <end position="68"/>
    </location>
</feature>
<dbReference type="GO" id="GO:0005886">
    <property type="term" value="C:plasma membrane"/>
    <property type="evidence" value="ECO:0007669"/>
    <property type="project" value="UniProtKB-SubCell"/>
</dbReference>
<dbReference type="RefSeq" id="WP_114694290.1">
    <property type="nucleotide sequence ID" value="NZ_QQOH01000001.1"/>
</dbReference>
<feature type="transmembrane region" description="Helical" evidence="7">
    <location>
        <begin position="198"/>
        <end position="221"/>
    </location>
</feature>
<gene>
    <name evidence="8" type="ORF">DV711_03700</name>
</gene>
<dbReference type="Proteomes" id="UP000253769">
    <property type="component" value="Unassembled WGS sequence"/>
</dbReference>